<reference evidence="3" key="1">
    <citation type="journal article" date="2020" name="Microbiol. Resour. Announc.">
        <title>Draft Genome Sequences of Thiorhodococcus mannitoliphagus and Thiorhodococcus minor, Purple Sulfur Photosynthetic Bacteria in the Gammaproteobacterial Family Chromatiaceae.</title>
        <authorList>
            <person name="Aviles F.A."/>
            <person name="Meyer T.E."/>
            <person name="Kyndt J.A."/>
        </authorList>
    </citation>
    <scope>NUCLEOTIDE SEQUENCE [LARGE SCALE GENOMIC DNA]</scope>
    <source>
        <strain evidence="3">DSM 18266</strain>
    </source>
</reference>
<sequence length="176" mass="19571">MTLWALLWITLSAAPPAAAEEQCLKQVFGRYCLGGDLERAVRGQPAPLGRQSNGDSLALVFADDADKLYLLAYKGQIYKVVRAYAISTQLRFDDIYNDLRHIYGEGEDDSRFPSYANAPAARLASIRRGEGRAVHRWKPSPEWHIELSWTRELGVSLAYIATALDAERTAQTEGGL</sequence>
<keyword evidence="1" id="KW-0732">Signal</keyword>
<organism evidence="2 3">
    <name type="scientific">Thiorhodococcus mannitoliphagus</name>
    <dbReference type="NCBI Taxonomy" id="329406"/>
    <lineage>
        <taxon>Bacteria</taxon>
        <taxon>Pseudomonadati</taxon>
        <taxon>Pseudomonadota</taxon>
        <taxon>Gammaproteobacteria</taxon>
        <taxon>Chromatiales</taxon>
        <taxon>Chromatiaceae</taxon>
        <taxon>Thiorhodococcus</taxon>
    </lineage>
</organism>
<evidence type="ECO:0000313" key="2">
    <source>
        <dbReference type="EMBL" id="NEX21723.1"/>
    </source>
</evidence>
<gene>
    <name evidence="2" type="ORF">G3480_15625</name>
</gene>
<dbReference type="AlphaFoldDB" id="A0A6P1DX95"/>
<feature type="signal peptide" evidence="1">
    <location>
        <begin position="1"/>
        <end position="19"/>
    </location>
</feature>
<evidence type="ECO:0000313" key="3">
    <source>
        <dbReference type="Proteomes" id="UP000471640"/>
    </source>
</evidence>
<accession>A0A6P1DX95</accession>
<dbReference type="EMBL" id="JAAIJR010000066">
    <property type="protein sequence ID" value="NEX21723.1"/>
    <property type="molecule type" value="Genomic_DNA"/>
</dbReference>
<feature type="chain" id="PRO_5026992751" evidence="1">
    <location>
        <begin position="20"/>
        <end position="176"/>
    </location>
</feature>
<evidence type="ECO:0000256" key="1">
    <source>
        <dbReference type="SAM" id="SignalP"/>
    </source>
</evidence>
<comment type="caution">
    <text evidence="2">The sequence shown here is derived from an EMBL/GenBank/DDBJ whole genome shotgun (WGS) entry which is preliminary data.</text>
</comment>
<name>A0A6P1DX95_9GAMM</name>
<dbReference type="Proteomes" id="UP000471640">
    <property type="component" value="Unassembled WGS sequence"/>
</dbReference>
<proteinExistence type="predicted"/>
<protein>
    <submittedName>
        <fullName evidence="2">Uncharacterized protein</fullName>
    </submittedName>
</protein>
<keyword evidence="3" id="KW-1185">Reference proteome</keyword>
<reference evidence="2 3" key="2">
    <citation type="submission" date="2020-02" db="EMBL/GenBank/DDBJ databases">
        <title>Genome sequences of Thiorhodococcus mannitoliphagus and Thiorhodococcus minor, purple sulfur photosynthetic bacteria in the gammaproteobacterial family, Chromatiaceae.</title>
        <authorList>
            <person name="Aviles F.A."/>
            <person name="Meyer T.E."/>
            <person name="Kyndt J.A."/>
        </authorList>
    </citation>
    <scope>NUCLEOTIDE SEQUENCE [LARGE SCALE GENOMIC DNA]</scope>
    <source>
        <strain evidence="2 3">DSM 18266</strain>
    </source>
</reference>